<evidence type="ECO:0000256" key="1">
    <source>
        <dbReference type="SAM" id="SignalP"/>
    </source>
</evidence>
<reference evidence="4 5" key="1">
    <citation type="submission" date="2020-04" db="EMBL/GenBank/DDBJ databases">
        <authorList>
            <person name="De Canck E."/>
        </authorList>
    </citation>
    <scope>NUCLEOTIDE SEQUENCE [LARGE SCALE GENOMIC DNA]</scope>
    <source>
        <strain evidence="2 4">LMG 3328</strain>
        <strain evidence="3 5">LMG 7053</strain>
    </source>
</reference>
<gene>
    <name evidence="2" type="ORF">LMG3328_01775</name>
    <name evidence="3" type="ORF">LMG7053_05372</name>
</gene>
<feature type="chain" id="PRO_5009107902" evidence="1">
    <location>
        <begin position="31"/>
        <end position="144"/>
    </location>
</feature>
<sequence>MNKRIERCTLAAAMAVGTMALAGFLTAAQAALPAVQHQGSVEYVSGGIGLDESEAMKAAAKDYPLSLTFAAQRDGKADYVANVAVVIKDGHGKQVLQAESQGPYMLVKLPAGSYKVSATFNGKAQEREVNVQNSGTARAVFEWK</sequence>
<evidence type="ECO:0000313" key="3">
    <source>
        <dbReference type="EMBL" id="CAB3957732.1"/>
    </source>
</evidence>
<evidence type="ECO:0000313" key="5">
    <source>
        <dbReference type="Proteomes" id="UP000494161"/>
    </source>
</evidence>
<evidence type="ECO:0000313" key="2">
    <source>
        <dbReference type="EMBL" id="CAB3850916.1"/>
    </source>
</evidence>
<dbReference type="GeneID" id="55560584"/>
<dbReference type="Proteomes" id="UP000494161">
    <property type="component" value="Unassembled WGS sequence"/>
</dbReference>
<evidence type="ECO:0000313" key="4">
    <source>
        <dbReference type="Proteomes" id="UP000494122"/>
    </source>
</evidence>
<name>A0A1D8IAD0_9BURK</name>
<proteinExistence type="predicted"/>
<keyword evidence="1" id="KW-0732">Signal</keyword>
<dbReference type="RefSeq" id="WP_049073402.1">
    <property type="nucleotide sequence ID" value="NZ_CADIJL010000027.1"/>
</dbReference>
<dbReference type="Gene3D" id="2.60.40.1120">
    <property type="entry name" value="Carboxypeptidase-like, regulatory domain"/>
    <property type="match status" value="1"/>
</dbReference>
<organism evidence="2 4">
    <name type="scientific">Achromobacter ruhlandii</name>
    <dbReference type="NCBI Taxonomy" id="72557"/>
    <lineage>
        <taxon>Bacteria</taxon>
        <taxon>Pseudomonadati</taxon>
        <taxon>Pseudomonadota</taxon>
        <taxon>Betaproteobacteria</taxon>
        <taxon>Burkholderiales</taxon>
        <taxon>Alcaligenaceae</taxon>
        <taxon>Achromobacter</taxon>
    </lineage>
</organism>
<dbReference type="EMBL" id="CADILJ010000085">
    <property type="protein sequence ID" value="CAB3957732.1"/>
    <property type="molecule type" value="Genomic_DNA"/>
</dbReference>
<keyword evidence="5" id="KW-1185">Reference proteome</keyword>
<dbReference type="AlphaFoldDB" id="A0A1D8IAD0"/>
<protein>
    <submittedName>
        <fullName evidence="2">Uncharacterized protein</fullName>
    </submittedName>
</protein>
<dbReference type="EMBL" id="CADILE010000004">
    <property type="protein sequence ID" value="CAB3850916.1"/>
    <property type="molecule type" value="Genomic_DNA"/>
</dbReference>
<accession>A0A1D8IAD0</accession>
<dbReference type="Proteomes" id="UP000494122">
    <property type="component" value="Unassembled WGS sequence"/>
</dbReference>
<feature type="signal peptide" evidence="1">
    <location>
        <begin position="1"/>
        <end position="30"/>
    </location>
</feature>